<evidence type="ECO:0000256" key="2">
    <source>
        <dbReference type="SAM" id="Phobius"/>
    </source>
</evidence>
<gene>
    <name evidence="3" type="ORF">CGZ75_02035</name>
</gene>
<dbReference type="Proteomes" id="UP000215145">
    <property type="component" value="Unassembled WGS sequence"/>
</dbReference>
<proteinExistence type="predicted"/>
<keyword evidence="2" id="KW-0472">Membrane</keyword>
<dbReference type="OrthoDB" id="2519559at2"/>
<keyword evidence="2" id="KW-1133">Transmembrane helix</keyword>
<keyword evidence="2" id="KW-0812">Transmembrane</keyword>
<comment type="caution">
    <text evidence="3">The sequence shown here is derived from an EMBL/GenBank/DDBJ whole genome shotgun (WGS) entry which is preliminary data.</text>
</comment>
<sequence length="495" mass="54271">MKSVHLIGSPELTLLLGRSLEHEGYIISGKHSTLQQVVEGFESREVDPSSIVIIEGGAGLGHPVKAADVLYYMTLFRQQLKRTRLIVQLDPSLQEDVEFIRSMVNLGIHDLHFTIKFQSADLQAWIKEKKTTRDYYNILEPKKGLFGLGKKNPAPTIPDAGSIAPAATPAGTTPSPAIQGNAAAAPERQRPVVQTQPQTSAWPKRAVTPSGGVRPGLASSPPVAVRPPTPTRAVEEVRPAPVVAKEAEAGQPAFVPAAAGGSRLPLVLGFCGAGAEEDVGAAVFLLASSLASLGWKPLVCGDDRPEISSLEDLVFDGEEADSTSSMFEHEGVTFYRRDFAWDISELMTSGYTHILLWLDIHRERRGIGGMELWWNTQVPVMVGNGAMWKYELLKERLDTLSLAEQKRCRLLLENGHQEVLKRLKKDFPELRSTLIPLHQDPLSPDKEAVEWVMKLLGTEKRLFRKPVILWAVAGGIVFVALMLLFIGISIVPDTK</sequence>
<reference evidence="3 4" key="1">
    <citation type="submission" date="2017-07" db="EMBL/GenBank/DDBJ databases">
        <title>Paenibacillus herberti R33 genome sequencing and assembly.</title>
        <authorList>
            <person name="Su W."/>
        </authorList>
    </citation>
    <scope>NUCLEOTIDE SEQUENCE [LARGE SCALE GENOMIC DNA]</scope>
    <source>
        <strain evidence="3 4">R33</strain>
    </source>
</reference>
<evidence type="ECO:0000313" key="3">
    <source>
        <dbReference type="EMBL" id="OXM15540.1"/>
    </source>
</evidence>
<dbReference type="RefSeq" id="WP_089522636.1">
    <property type="nucleotide sequence ID" value="NZ_NMUQ01000001.1"/>
</dbReference>
<organism evidence="3 4">
    <name type="scientific">Paenibacillus herberti</name>
    <dbReference type="NCBI Taxonomy" id="1619309"/>
    <lineage>
        <taxon>Bacteria</taxon>
        <taxon>Bacillati</taxon>
        <taxon>Bacillota</taxon>
        <taxon>Bacilli</taxon>
        <taxon>Bacillales</taxon>
        <taxon>Paenibacillaceae</taxon>
        <taxon>Paenibacillus</taxon>
    </lineage>
</organism>
<dbReference type="EMBL" id="NMUQ01000001">
    <property type="protein sequence ID" value="OXM15540.1"/>
    <property type="molecule type" value="Genomic_DNA"/>
</dbReference>
<keyword evidence="4" id="KW-1185">Reference proteome</keyword>
<feature type="transmembrane region" description="Helical" evidence="2">
    <location>
        <begin position="467"/>
        <end position="491"/>
    </location>
</feature>
<evidence type="ECO:0000313" key="4">
    <source>
        <dbReference type="Proteomes" id="UP000215145"/>
    </source>
</evidence>
<protein>
    <submittedName>
        <fullName evidence="3">Uncharacterized protein</fullName>
    </submittedName>
</protein>
<dbReference type="AlphaFoldDB" id="A0A229P025"/>
<evidence type="ECO:0000256" key="1">
    <source>
        <dbReference type="SAM" id="MobiDB-lite"/>
    </source>
</evidence>
<feature type="region of interest" description="Disordered" evidence="1">
    <location>
        <begin position="185"/>
        <end position="234"/>
    </location>
</feature>
<accession>A0A229P025</accession>
<name>A0A229P025_9BACL</name>
<feature type="compositionally biased region" description="Polar residues" evidence="1">
    <location>
        <begin position="192"/>
        <end position="201"/>
    </location>
</feature>